<comment type="similarity">
    <text evidence="2">Belongs to the cytochrome P450 family.</text>
</comment>
<evidence type="ECO:0008006" key="10">
    <source>
        <dbReference type="Google" id="ProtNLM"/>
    </source>
</evidence>
<dbReference type="InterPro" id="IPR036396">
    <property type="entry name" value="Cyt_P450_sf"/>
</dbReference>
<evidence type="ECO:0000256" key="6">
    <source>
        <dbReference type="ARBA" id="ARBA00023004"/>
    </source>
</evidence>
<keyword evidence="7" id="KW-0503">Monooxygenase</keyword>
<dbReference type="GO" id="GO:0004497">
    <property type="term" value="F:monooxygenase activity"/>
    <property type="evidence" value="ECO:0007669"/>
    <property type="project" value="UniProtKB-KW"/>
</dbReference>
<evidence type="ECO:0000256" key="4">
    <source>
        <dbReference type="ARBA" id="ARBA00022723"/>
    </source>
</evidence>
<reference evidence="8 9" key="1">
    <citation type="submission" date="2019-08" db="EMBL/GenBank/DDBJ databases">
        <title>The genome sequence of a newly discovered highly antifungal drug resistant Aspergillus species, Aspergillus tanneri NIH 1004.</title>
        <authorList>
            <person name="Mounaud S."/>
            <person name="Singh I."/>
            <person name="Joardar V."/>
            <person name="Pakala S."/>
            <person name="Pakala S."/>
            <person name="Venepally P."/>
            <person name="Chung J.K."/>
            <person name="Losada L."/>
            <person name="Nierman W.C."/>
        </authorList>
    </citation>
    <scope>NUCLEOTIDE SEQUENCE [LARGE SCALE GENOMIC DNA]</scope>
    <source>
        <strain evidence="8 9">NIH1004</strain>
    </source>
</reference>
<evidence type="ECO:0000256" key="7">
    <source>
        <dbReference type="ARBA" id="ARBA00023033"/>
    </source>
</evidence>
<dbReference type="InterPro" id="IPR001128">
    <property type="entry name" value="Cyt_P450"/>
</dbReference>
<evidence type="ECO:0000313" key="9">
    <source>
        <dbReference type="Proteomes" id="UP000324241"/>
    </source>
</evidence>
<dbReference type="InterPro" id="IPR002403">
    <property type="entry name" value="Cyt_P450_E_grp-IV"/>
</dbReference>
<dbReference type="PRINTS" id="PR00385">
    <property type="entry name" value="P450"/>
</dbReference>
<accession>A0A5M9MGM8</accession>
<dbReference type="Gene3D" id="1.10.630.10">
    <property type="entry name" value="Cytochrome P450"/>
    <property type="match status" value="1"/>
</dbReference>
<dbReference type="AlphaFoldDB" id="A0A5M9MGM8"/>
<dbReference type="VEuPathDB" id="FungiDB:EYZ11_001721"/>
<dbReference type="GO" id="GO:0020037">
    <property type="term" value="F:heme binding"/>
    <property type="evidence" value="ECO:0007669"/>
    <property type="project" value="InterPro"/>
</dbReference>
<proteinExistence type="inferred from homology"/>
<dbReference type="GO" id="GO:0005506">
    <property type="term" value="F:iron ion binding"/>
    <property type="evidence" value="ECO:0007669"/>
    <property type="project" value="InterPro"/>
</dbReference>
<dbReference type="GO" id="GO:0016705">
    <property type="term" value="F:oxidoreductase activity, acting on paired donors, with incorporation or reduction of molecular oxygen"/>
    <property type="evidence" value="ECO:0007669"/>
    <property type="project" value="InterPro"/>
</dbReference>
<dbReference type="PANTHER" id="PTHR24305:SF157">
    <property type="entry name" value="N-ACETYLTRYPTOPHAN 6-HYDROXYLASE IVOC-RELATED"/>
    <property type="match status" value="1"/>
</dbReference>
<comment type="caution">
    <text evidence="8">The sequence shown here is derived from an EMBL/GenBank/DDBJ whole genome shotgun (WGS) entry which is preliminary data.</text>
</comment>
<keyword evidence="4" id="KW-0479">Metal-binding</keyword>
<dbReference type="SUPFAM" id="SSF48264">
    <property type="entry name" value="Cytochrome P450"/>
    <property type="match status" value="1"/>
</dbReference>
<dbReference type="Proteomes" id="UP000324241">
    <property type="component" value="Unassembled WGS sequence"/>
</dbReference>
<keyword evidence="3" id="KW-0349">Heme</keyword>
<dbReference type="RefSeq" id="XP_033423494.1">
    <property type="nucleotide sequence ID" value="XM_033572942.1"/>
</dbReference>
<dbReference type="PRINTS" id="PR00465">
    <property type="entry name" value="EP450IV"/>
</dbReference>
<keyword evidence="5" id="KW-0560">Oxidoreductase</keyword>
<keyword evidence="6" id="KW-0408">Iron</keyword>
<evidence type="ECO:0000256" key="1">
    <source>
        <dbReference type="ARBA" id="ARBA00001971"/>
    </source>
</evidence>
<dbReference type="VEuPathDB" id="FungiDB:EYZ11_001713"/>
<organism evidence="8 9">
    <name type="scientific">Aspergillus tanneri</name>
    <dbReference type="NCBI Taxonomy" id="1220188"/>
    <lineage>
        <taxon>Eukaryota</taxon>
        <taxon>Fungi</taxon>
        <taxon>Dikarya</taxon>
        <taxon>Ascomycota</taxon>
        <taxon>Pezizomycotina</taxon>
        <taxon>Eurotiomycetes</taxon>
        <taxon>Eurotiomycetidae</taxon>
        <taxon>Eurotiales</taxon>
        <taxon>Aspergillaceae</taxon>
        <taxon>Aspergillus</taxon>
        <taxon>Aspergillus subgen. Circumdati</taxon>
    </lineage>
</organism>
<dbReference type="PANTHER" id="PTHR24305">
    <property type="entry name" value="CYTOCHROME P450"/>
    <property type="match status" value="1"/>
</dbReference>
<dbReference type="EMBL" id="QUQM01000006">
    <property type="protein sequence ID" value="KAA8644133.1"/>
    <property type="molecule type" value="Genomic_DNA"/>
</dbReference>
<dbReference type="Pfam" id="PF00067">
    <property type="entry name" value="p450"/>
    <property type="match status" value="1"/>
</dbReference>
<evidence type="ECO:0000313" key="8">
    <source>
        <dbReference type="EMBL" id="KAA8644133.1"/>
    </source>
</evidence>
<protein>
    <recommendedName>
        <fullName evidence="10">Cytochrome P450</fullName>
    </recommendedName>
</protein>
<gene>
    <name evidence="8" type="ORF">ATNIH1004_008331</name>
</gene>
<dbReference type="InterPro" id="IPR050121">
    <property type="entry name" value="Cytochrome_P450_monoxygenase"/>
</dbReference>
<dbReference type="OrthoDB" id="3945418at2759"/>
<evidence type="ECO:0000256" key="2">
    <source>
        <dbReference type="ARBA" id="ARBA00010617"/>
    </source>
</evidence>
<sequence length="359" mass="41019">MAFGGWAWARKKVIGKERPIVRISPNKLHVNDLSFFTQVFQNGTPFFKDPRYYASFNLYEALPLIRDPNKHMIRHSIVRPLFSKRRVDNFAPNVEQIVERALLKIATFQEAGKPLNIQQLFRCMTVDAIMALLFNKTQNLTISNEVEPPFLRSMTLFTKSFYLTKHVPILARAARRLPLCIAKRVFPAYVSFRQTKARGLSRDAPDMEALIDEAFIFCFAANDTTSYALTWAIYYLLTHTNARLKLAEELWPLQQTANGLLTYEKLGNLPYLTGVIKETLRLTSPVPWELPRIVPQGGIWLGDQYIPPGTLVCMGTRMVHYNPQIFPDPGKLSPRDDWVTTAKSSKSGMSHFQGDHARA</sequence>
<evidence type="ECO:0000256" key="5">
    <source>
        <dbReference type="ARBA" id="ARBA00023002"/>
    </source>
</evidence>
<comment type="cofactor">
    <cofactor evidence="1">
        <name>heme</name>
        <dbReference type="ChEBI" id="CHEBI:30413"/>
    </cofactor>
</comment>
<name>A0A5M9MGM8_9EURO</name>
<dbReference type="GeneID" id="54331033"/>
<evidence type="ECO:0000256" key="3">
    <source>
        <dbReference type="ARBA" id="ARBA00022617"/>
    </source>
</evidence>